<name>A0ABZ1ML89_STREF</name>
<evidence type="ECO:0000256" key="1">
    <source>
        <dbReference type="SAM" id="MobiDB-lite"/>
    </source>
</evidence>
<evidence type="ECO:0000313" key="4">
    <source>
        <dbReference type="Proteomes" id="UP001621512"/>
    </source>
</evidence>
<proteinExistence type="predicted"/>
<dbReference type="Proteomes" id="UP001621512">
    <property type="component" value="Chromosome"/>
</dbReference>
<keyword evidence="4" id="KW-1185">Reference proteome</keyword>
<keyword evidence="2" id="KW-0732">Signal</keyword>
<reference evidence="3 4" key="1">
    <citation type="submission" date="2022-10" db="EMBL/GenBank/DDBJ databases">
        <title>The complete genomes of actinobacterial strains from the NBC collection.</title>
        <authorList>
            <person name="Joergensen T.S."/>
            <person name="Alvarez Arevalo M."/>
            <person name="Sterndorff E.B."/>
            <person name="Faurdal D."/>
            <person name="Vuksanovic O."/>
            <person name="Mourched A.-S."/>
            <person name="Charusanti P."/>
            <person name="Shaw S."/>
            <person name="Blin K."/>
            <person name="Weber T."/>
        </authorList>
    </citation>
    <scope>NUCLEOTIDE SEQUENCE [LARGE SCALE GENOMIC DNA]</scope>
    <source>
        <strain evidence="3 4">NBC_00017</strain>
    </source>
</reference>
<evidence type="ECO:0000256" key="2">
    <source>
        <dbReference type="SAM" id="SignalP"/>
    </source>
</evidence>
<protein>
    <recommendedName>
        <fullName evidence="5">Secreted protein</fullName>
    </recommendedName>
</protein>
<evidence type="ECO:0008006" key="5">
    <source>
        <dbReference type="Google" id="ProtNLM"/>
    </source>
</evidence>
<accession>A0ABZ1ML89</accession>
<feature type="signal peptide" evidence="2">
    <location>
        <begin position="1"/>
        <end position="29"/>
    </location>
</feature>
<organism evidence="3 4">
    <name type="scientific">Streptomyces purpurascens</name>
    <dbReference type="NCBI Taxonomy" id="1924"/>
    <lineage>
        <taxon>Bacteria</taxon>
        <taxon>Bacillati</taxon>
        <taxon>Actinomycetota</taxon>
        <taxon>Actinomycetes</taxon>
        <taxon>Kitasatosporales</taxon>
        <taxon>Streptomycetaceae</taxon>
        <taxon>Streptomyces</taxon>
    </lineage>
</organism>
<dbReference type="RefSeq" id="WP_189725671.1">
    <property type="nucleotide sequence ID" value="NZ_BMUK01000008.1"/>
</dbReference>
<evidence type="ECO:0000313" key="3">
    <source>
        <dbReference type="EMBL" id="WTW28697.1"/>
    </source>
</evidence>
<sequence>MIRRSLTAALVATASATVLVLTSGTMAQADEEPTAEPSVTATPADEAPANPVTAEYNGRKINLAASWEGADSCTELPSGEVHCYDSDAEALADPELPAEIREETLKANAAAPAGPSAAAAPPARCVADYWCLYMKVGYKGKLLRLYSDGEKDLKEWGCRDKLSAVYYWVGRYSVNYGDAKITDLRSWPVADRVRRLDAPGGWSNFTNLDYPGGGNWNNKVDIFEVRRA</sequence>
<gene>
    <name evidence="3" type="ORF">OHU35_22805</name>
</gene>
<dbReference type="EMBL" id="CP108341">
    <property type="protein sequence ID" value="WTW28697.1"/>
    <property type="molecule type" value="Genomic_DNA"/>
</dbReference>
<feature type="region of interest" description="Disordered" evidence="1">
    <location>
        <begin position="29"/>
        <end position="52"/>
    </location>
</feature>
<feature type="chain" id="PRO_5045269989" description="Secreted protein" evidence="2">
    <location>
        <begin position="30"/>
        <end position="228"/>
    </location>
</feature>